<dbReference type="RefSeq" id="WP_014808230.1">
    <property type="nucleotide sequence ID" value="NC_018025.1"/>
</dbReference>
<keyword evidence="2" id="KW-0227">DNA damage</keyword>
<dbReference type="GO" id="GO:0006310">
    <property type="term" value="P:DNA recombination"/>
    <property type="evidence" value="ECO:0007669"/>
    <property type="project" value="UniProtKB-UniRule"/>
</dbReference>
<dbReference type="NCBIfam" id="TIGR00621">
    <property type="entry name" value="ssb"/>
    <property type="match status" value="1"/>
</dbReference>
<dbReference type="PROSITE" id="PS50935">
    <property type="entry name" value="SSB"/>
    <property type="match status" value="1"/>
</dbReference>
<evidence type="ECO:0000313" key="5">
    <source>
        <dbReference type="EMBL" id="AFM23071.1"/>
    </source>
</evidence>
<organism evidence="5 6">
    <name type="scientific">Desulfomonile tiedjei (strain ATCC 49306 / DSM 6799 / DCB-1)</name>
    <dbReference type="NCBI Taxonomy" id="706587"/>
    <lineage>
        <taxon>Bacteria</taxon>
        <taxon>Pseudomonadati</taxon>
        <taxon>Thermodesulfobacteriota</taxon>
        <taxon>Desulfomonilia</taxon>
        <taxon>Desulfomonilales</taxon>
        <taxon>Desulfomonilaceae</taxon>
        <taxon>Desulfomonile</taxon>
    </lineage>
</organism>
<comment type="subunit">
    <text evidence="2">Homotetramer.</text>
</comment>
<dbReference type="GO" id="GO:0003697">
    <property type="term" value="F:single-stranded DNA binding"/>
    <property type="evidence" value="ECO:0007669"/>
    <property type="project" value="UniProtKB-UniRule"/>
</dbReference>
<keyword evidence="6" id="KW-1185">Reference proteome</keyword>
<dbReference type="CDD" id="cd04496">
    <property type="entry name" value="SSB_OBF"/>
    <property type="match status" value="1"/>
</dbReference>
<dbReference type="KEGG" id="dti:Desti_0332"/>
<keyword evidence="2" id="KW-0234">DNA repair</keyword>
<dbReference type="Proteomes" id="UP000006055">
    <property type="component" value="Chromosome"/>
</dbReference>
<evidence type="ECO:0000256" key="3">
    <source>
        <dbReference type="PIRNR" id="PIRNR002070"/>
    </source>
</evidence>
<keyword evidence="2" id="KW-0235">DNA replication</keyword>
<comment type="function">
    <text evidence="2">Plays an important role in DNA replication, recombination and repair. Binds to ssDNA and to an array of partner proteins to recruit them to their sites of action during DNA metabolism.</text>
</comment>
<reference evidence="6" key="1">
    <citation type="submission" date="2012-06" db="EMBL/GenBank/DDBJ databases">
        <title>Complete sequence of chromosome of Desulfomonile tiedjei DSM 6799.</title>
        <authorList>
            <person name="Lucas S."/>
            <person name="Copeland A."/>
            <person name="Lapidus A."/>
            <person name="Glavina del Rio T."/>
            <person name="Dalin E."/>
            <person name="Tice H."/>
            <person name="Bruce D."/>
            <person name="Goodwin L."/>
            <person name="Pitluck S."/>
            <person name="Peters L."/>
            <person name="Ovchinnikova G."/>
            <person name="Zeytun A."/>
            <person name="Lu M."/>
            <person name="Kyrpides N."/>
            <person name="Mavromatis K."/>
            <person name="Ivanova N."/>
            <person name="Brettin T."/>
            <person name="Detter J.C."/>
            <person name="Han C."/>
            <person name="Larimer F."/>
            <person name="Land M."/>
            <person name="Hauser L."/>
            <person name="Markowitz V."/>
            <person name="Cheng J.-F."/>
            <person name="Hugenholtz P."/>
            <person name="Woyke T."/>
            <person name="Wu D."/>
            <person name="Spring S."/>
            <person name="Schroeder M."/>
            <person name="Brambilla E."/>
            <person name="Klenk H.-P."/>
            <person name="Eisen J.A."/>
        </authorList>
    </citation>
    <scope>NUCLEOTIDE SEQUENCE [LARGE SCALE GENOMIC DNA]</scope>
    <source>
        <strain evidence="6">ATCC 49306 / DSM 6799 / DCB-1</strain>
    </source>
</reference>
<dbReference type="InterPro" id="IPR000424">
    <property type="entry name" value="Primosome_PriB/ssb"/>
</dbReference>
<keyword evidence="2" id="KW-0233">DNA recombination</keyword>
<dbReference type="EMBL" id="CP003360">
    <property type="protein sequence ID" value="AFM23071.1"/>
    <property type="molecule type" value="Genomic_DNA"/>
</dbReference>
<dbReference type="GO" id="GO:0006281">
    <property type="term" value="P:DNA repair"/>
    <property type="evidence" value="ECO:0007669"/>
    <property type="project" value="UniProtKB-UniRule"/>
</dbReference>
<feature type="short sequence motif" description="Important for interaction with partner proteins" evidence="2">
    <location>
        <begin position="150"/>
        <end position="155"/>
    </location>
</feature>
<feature type="compositionally biased region" description="Polar residues" evidence="4">
    <location>
        <begin position="115"/>
        <end position="135"/>
    </location>
</feature>
<dbReference type="eggNOG" id="COG0629">
    <property type="taxonomic scope" value="Bacteria"/>
</dbReference>
<name>I4C0I0_DESTA</name>
<keyword evidence="1 2" id="KW-0238">DNA-binding</keyword>
<evidence type="ECO:0000256" key="2">
    <source>
        <dbReference type="HAMAP-Rule" id="MF_00984"/>
    </source>
</evidence>
<dbReference type="Gene3D" id="2.40.50.140">
    <property type="entry name" value="Nucleic acid-binding proteins"/>
    <property type="match status" value="1"/>
</dbReference>
<proteinExistence type="inferred from homology"/>
<evidence type="ECO:0000256" key="1">
    <source>
        <dbReference type="ARBA" id="ARBA00023125"/>
    </source>
</evidence>
<dbReference type="GO" id="GO:0009295">
    <property type="term" value="C:nucleoid"/>
    <property type="evidence" value="ECO:0007669"/>
    <property type="project" value="TreeGrafter"/>
</dbReference>
<feature type="region of interest" description="Disordered" evidence="4">
    <location>
        <begin position="109"/>
        <end position="155"/>
    </location>
</feature>
<evidence type="ECO:0000256" key="4">
    <source>
        <dbReference type="SAM" id="MobiDB-lite"/>
    </source>
</evidence>
<dbReference type="PANTHER" id="PTHR10302:SF27">
    <property type="entry name" value="SINGLE-STRANDED DNA-BINDING PROTEIN"/>
    <property type="match status" value="1"/>
</dbReference>
<dbReference type="SUPFAM" id="SSF50249">
    <property type="entry name" value="Nucleic acid-binding proteins"/>
    <property type="match status" value="1"/>
</dbReference>
<comment type="caution">
    <text evidence="2">Lacks conserved residue(s) required for the propagation of feature annotation.</text>
</comment>
<dbReference type="GO" id="GO:0006260">
    <property type="term" value="P:DNA replication"/>
    <property type="evidence" value="ECO:0007669"/>
    <property type="project" value="UniProtKB-UniRule"/>
</dbReference>
<dbReference type="PANTHER" id="PTHR10302">
    <property type="entry name" value="SINGLE-STRANDED DNA-BINDING PROTEIN"/>
    <property type="match status" value="1"/>
</dbReference>
<sequence length="155" mass="17473">MAQKSLNKVILLGHLGRDPELRYTASGKAVATFTLATSFQWRDQDGNEQDKTEWHRIVAWGRLGEICGEYLSKGKQVFIEGRIQTREWEDQDGNKRTSVEIIANDLIMLGGGGQNQSRPAQEQPRRQNTGGSRPASTGRRSDDYYPPPPEDEIPF</sequence>
<dbReference type="PIRSF" id="PIRSF002070">
    <property type="entry name" value="SSB"/>
    <property type="match status" value="1"/>
</dbReference>
<dbReference type="PATRIC" id="fig|706587.4.peg.375"/>
<dbReference type="OrthoDB" id="9809878at2"/>
<dbReference type="HOGENOM" id="CLU_078758_0_2_7"/>
<protein>
    <recommendedName>
        <fullName evidence="2 3">Single-stranded DNA-binding protein</fullName>
        <shortName evidence="2">SSB</shortName>
    </recommendedName>
</protein>
<dbReference type="HAMAP" id="MF_00984">
    <property type="entry name" value="SSB"/>
    <property type="match status" value="1"/>
</dbReference>
<dbReference type="InterPro" id="IPR012340">
    <property type="entry name" value="NA-bd_OB-fold"/>
</dbReference>
<dbReference type="InterPro" id="IPR011344">
    <property type="entry name" value="ssDNA-bd"/>
</dbReference>
<dbReference type="STRING" id="706587.Desti_0332"/>
<dbReference type="Pfam" id="PF00436">
    <property type="entry name" value="SSB"/>
    <property type="match status" value="1"/>
</dbReference>
<accession>I4C0I0</accession>
<dbReference type="AlphaFoldDB" id="I4C0I0"/>
<gene>
    <name evidence="5" type="ordered locus">Desti_0332</name>
</gene>
<evidence type="ECO:0000313" key="6">
    <source>
        <dbReference type="Proteomes" id="UP000006055"/>
    </source>
</evidence>